<feature type="transmembrane region" description="Helical" evidence="12">
    <location>
        <begin position="20"/>
        <end position="38"/>
    </location>
</feature>
<dbReference type="Pfam" id="PF02518">
    <property type="entry name" value="HATPase_c"/>
    <property type="match status" value="1"/>
</dbReference>
<evidence type="ECO:0000256" key="7">
    <source>
        <dbReference type="ARBA" id="ARBA00022777"/>
    </source>
</evidence>
<evidence type="ECO:0000256" key="3">
    <source>
        <dbReference type="ARBA" id="ARBA00012438"/>
    </source>
</evidence>
<dbReference type="PROSITE" id="PS50109">
    <property type="entry name" value="HIS_KIN"/>
    <property type="match status" value="1"/>
</dbReference>
<dbReference type="Pfam" id="PF00512">
    <property type="entry name" value="HisKA"/>
    <property type="match status" value="1"/>
</dbReference>
<keyword evidence="12" id="KW-0472">Membrane</keyword>
<dbReference type="Pfam" id="PF00072">
    <property type="entry name" value="Response_reg"/>
    <property type="match status" value="1"/>
</dbReference>
<dbReference type="SUPFAM" id="SSF47384">
    <property type="entry name" value="Homodimeric domain of signal transducing histidine kinase"/>
    <property type="match status" value="1"/>
</dbReference>
<keyword evidence="8" id="KW-0902">Two-component regulatory system</keyword>
<dbReference type="CDD" id="cd17546">
    <property type="entry name" value="REC_hyHK_CKI1_RcsC-like"/>
    <property type="match status" value="1"/>
</dbReference>
<evidence type="ECO:0000256" key="8">
    <source>
        <dbReference type="ARBA" id="ARBA00023012"/>
    </source>
</evidence>
<dbReference type="InterPro" id="IPR004358">
    <property type="entry name" value="Sig_transdc_His_kin-like_C"/>
</dbReference>
<dbReference type="CDD" id="cd16922">
    <property type="entry name" value="HATPase_EvgS-ArcB-TorS-like"/>
    <property type="match status" value="1"/>
</dbReference>
<dbReference type="InterPro" id="IPR005467">
    <property type="entry name" value="His_kinase_dom"/>
</dbReference>
<name>A0A839JZB0_9FIRM</name>
<dbReference type="InterPro" id="IPR036097">
    <property type="entry name" value="HisK_dim/P_sf"/>
</dbReference>
<keyword evidence="16" id="KW-1185">Reference proteome</keyword>
<keyword evidence="12" id="KW-1133">Transmembrane helix</keyword>
<dbReference type="Gene3D" id="3.40.50.2300">
    <property type="match status" value="1"/>
</dbReference>
<dbReference type="InterPro" id="IPR001789">
    <property type="entry name" value="Sig_transdc_resp-reg_receiver"/>
</dbReference>
<dbReference type="SUPFAM" id="SSF55874">
    <property type="entry name" value="ATPase domain of HSP90 chaperone/DNA topoisomerase II/histidine kinase"/>
    <property type="match status" value="1"/>
</dbReference>
<dbReference type="SMART" id="SM00387">
    <property type="entry name" value="HATPase_c"/>
    <property type="match status" value="1"/>
</dbReference>
<dbReference type="GO" id="GO:0009927">
    <property type="term" value="F:histidine phosphotransfer kinase activity"/>
    <property type="evidence" value="ECO:0007669"/>
    <property type="project" value="TreeGrafter"/>
</dbReference>
<evidence type="ECO:0000256" key="1">
    <source>
        <dbReference type="ARBA" id="ARBA00000085"/>
    </source>
</evidence>
<feature type="modified residue" description="4-aspartylphosphate" evidence="11">
    <location>
        <position position="504"/>
    </location>
</feature>
<feature type="transmembrane region" description="Helical" evidence="12">
    <location>
        <begin position="50"/>
        <end position="70"/>
    </location>
</feature>
<evidence type="ECO:0000313" key="16">
    <source>
        <dbReference type="Proteomes" id="UP000574276"/>
    </source>
</evidence>
<sequence>MDLLNFQLQNLDLFILNRYIALFLISITLCIIIIIIVLDVKYRKRISALIYREALINLIYSNVNVVFSIYDLQSRCIEYISPNFERFFGIRNEVFQKVYLQLLGNIPAEYHKDIIRFFTCPNISENADITFQYQHPITNEMLWLSVHLYPSEVLNMKKKIICYISDITKETQANIALKSALSNIEKANEAKKDFLSHISHELKTPIHSVIGLTQLARNSLGNPSKQIYYFDRIHQSSYNLLDIINNILDVSKMDSDNLVLLMEPFYLSNLLQHISSIISTQAELNHQYFELILNDIQDDSIIGDSLRLTQILNNCISNALKFTPSGGKITLEVSEMEKYKTKALYRFVIKDTGKGMSDEYIKRIFLPFNQEDSSIAKKYGGTGLGMFIVKNLVHLMGGSIHVASKVGIGTTITIDIMLELNETSSKMQSIEISENEELPSDNRLNYDFSGKRILVVEDNAINLEIICDFLKYVNIAFDTAVDGFEAISKFESAATNYYDIIIMDIQLPDLNGYQTAKTIRTSGHSNYDSICIIALTADSTDVDYSLYQEYGMNYYITKPIDRNKFYHLLYSIFNL</sequence>
<dbReference type="Gene3D" id="3.30.565.10">
    <property type="entry name" value="Histidine kinase-like ATPase, C-terminal domain"/>
    <property type="match status" value="1"/>
</dbReference>
<dbReference type="AlphaFoldDB" id="A0A839JZB0"/>
<dbReference type="FunFam" id="3.30.565.10:FF:000010">
    <property type="entry name" value="Sensor histidine kinase RcsC"/>
    <property type="match status" value="1"/>
</dbReference>
<dbReference type="PANTHER" id="PTHR43047">
    <property type="entry name" value="TWO-COMPONENT HISTIDINE PROTEIN KINASE"/>
    <property type="match status" value="1"/>
</dbReference>
<dbReference type="InterPro" id="IPR011006">
    <property type="entry name" value="CheY-like_superfamily"/>
</dbReference>
<gene>
    <name evidence="15" type="ORF">H0486_09005</name>
</gene>
<dbReference type="CDD" id="cd00082">
    <property type="entry name" value="HisKA"/>
    <property type="match status" value="1"/>
</dbReference>
<dbReference type="Gene3D" id="1.10.287.130">
    <property type="match status" value="1"/>
</dbReference>
<dbReference type="Proteomes" id="UP000574276">
    <property type="component" value="Unassembled WGS sequence"/>
</dbReference>
<feature type="domain" description="Histidine kinase" evidence="13">
    <location>
        <begin position="197"/>
        <end position="420"/>
    </location>
</feature>
<dbReference type="SUPFAM" id="SSF52172">
    <property type="entry name" value="CheY-like"/>
    <property type="match status" value="1"/>
</dbReference>
<evidence type="ECO:0000256" key="10">
    <source>
        <dbReference type="ARBA" id="ARBA00074306"/>
    </source>
</evidence>
<dbReference type="RefSeq" id="WP_228352700.1">
    <property type="nucleotide sequence ID" value="NZ_JACEGA010000001.1"/>
</dbReference>
<evidence type="ECO:0000259" key="13">
    <source>
        <dbReference type="PROSITE" id="PS50109"/>
    </source>
</evidence>
<evidence type="ECO:0000256" key="9">
    <source>
        <dbReference type="ARBA" id="ARBA00024867"/>
    </source>
</evidence>
<keyword evidence="6" id="KW-0808">Transferase</keyword>
<dbReference type="PANTHER" id="PTHR43047:SF66">
    <property type="entry name" value="HISKA"/>
    <property type="match status" value="1"/>
</dbReference>
<evidence type="ECO:0000256" key="12">
    <source>
        <dbReference type="SAM" id="Phobius"/>
    </source>
</evidence>
<dbReference type="PRINTS" id="PR00344">
    <property type="entry name" value="BCTRLSENSOR"/>
</dbReference>
<comment type="caution">
    <text evidence="15">The sequence shown here is derived from an EMBL/GenBank/DDBJ whole genome shotgun (WGS) entry which is preliminary data.</text>
</comment>
<dbReference type="SMART" id="SM00388">
    <property type="entry name" value="HisKA"/>
    <property type="match status" value="1"/>
</dbReference>
<evidence type="ECO:0000313" key="15">
    <source>
        <dbReference type="EMBL" id="MBB2183015.1"/>
    </source>
</evidence>
<evidence type="ECO:0000256" key="2">
    <source>
        <dbReference type="ARBA" id="ARBA00006402"/>
    </source>
</evidence>
<comment type="similarity">
    <text evidence="2">In the N-terminal section; belongs to the phytochrome family.</text>
</comment>
<dbReference type="SMART" id="SM00448">
    <property type="entry name" value="REC"/>
    <property type="match status" value="1"/>
</dbReference>
<dbReference type="GO" id="GO:0000155">
    <property type="term" value="F:phosphorelay sensor kinase activity"/>
    <property type="evidence" value="ECO:0007669"/>
    <property type="project" value="InterPro"/>
</dbReference>
<dbReference type="GO" id="GO:0005886">
    <property type="term" value="C:plasma membrane"/>
    <property type="evidence" value="ECO:0007669"/>
    <property type="project" value="TreeGrafter"/>
</dbReference>
<accession>A0A839JZB0</accession>
<evidence type="ECO:0000256" key="6">
    <source>
        <dbReference type="ARBA" id="ARBA00022679"/>
    </source>
</evidence>
<dbReference type="EMBL" id="JACEGA010000001">
    <property type="protein sequence ID" value="MBB2183015.1"/>
    <property type="molecule type" value="Genomic_DNA"/>
</dbReference>
<dbReference type="InterPro" id="IPR003594">
    <property type="entry name" value="HATPase_dom"/>
</dbReference>
<evidence type="ECO:0000256" key="4">
    <source>
        <dbReference type="ARBA" id="ARBA00018672"/>
    </source>
</evidence>
<comment type="function">
    <text evidence="9">May play the central regulatory role in sporulation. It may be an element of the effector pathway responsible for the activation of sporulation genes in response to nutritional stress. Spo0A may act in concert with spo0H (a sigma factor) to control the expression of some genes that are critical to the sporulation process.</text>
</comment>
<dbReference type="Gene3D" id="3.30.450.20">
    <property type="entry name" value="PAS domain"/>
    <property type="match status" value="1"/>
</dbReference>
<dbReference type="PROSITE" id="PS50110">
    <property type="entry name" value="RESPONSE_REGULATORY"/>
    <property type="match status" value="1"/>
</dbReference>
<dbReference type="InterPro" id="IPR003661">
    <property type="entry name" value="HisK_dim/P_dom"/>
</dbReference>
<reference evidence="15 16" key="1">
    <citation type="submission" date="2020-07" db="EMBL/GenBank/DDBJ databases">
        <title>Characterization and genome sequencing of isolate MD1, a novel member within the family Lachnospiraceae.</title>
        <authorList>
            <person name="Rettenmaier R."/>
            <person name="Di Bello L."/>
            <person name="Zinser C."/>
            <person name="Scheitz K."/>
            <person name="Liebl W."/>
            <person name="Zverlov V."/>
        </authorList>
    </citation>
    <scope>NUCLEOTIDE SEQUENCE [LARGE SCALE GENOMIC DNA]</scope>
    <source>
        <strain evidence="15 16">MD1</strain>
    </source>
</reference>
<dbReference type="EC" id="2.7.13.3" evidence="3"/>
<keyword evidence="5 11" id="KW-0597">Phosphoprotein</keyword>
<evidence type="ECO:0000259" key="14">
    <source>
        <dbReference type="PROSITE" id="PS50110"/>
    </source>
</evidence>
<evidence type="ECO:0000256" key="5">
    <source>
        <dbReference type="ARBA" id="ARBA00022553"/>
    </source>
</evidence>
<dbReference type="InterPro" id="IPR036890">
    <property type="entry name" value="HATPase_C_sf"/>
</dbReference>
<evidence type="ECO:0000256" key="11">
    <source>
        <dbReference type="PROSITE-ProRule" id="PRU00169"/>
    </source>
</evidence>
<protein>
    <recommendedName>
        <fullName evidence="10">Circadian input-output histidine kinase CikA</fullName>
        <ecNumber evidence="3">2.7.13.3</ecNumber>
    </recommendedName>
    <alternativeName>
        <fullName evidence="4">Stage 0 sporulation protein A homolog</fullName>
    </alternativeName>
</protein>
<keyword evidence="7" id="KW-0418">Kinase</keyword>
<feature type="domain" description="Response regulatory" evidence="14">
    <location>
        <begin position="452"/>
        <end position="573"/>
    </location>
</feature>
<keyword evidence="12" id="KW-0812">Transmembrane</keyword>
<proteinExistence type="inferred from homology"/>
<organism evidence="15 16">
    <name type="scientific">Variimorphobacter saccharofermentans</name>
    <dbReference type="NCBI Taxonomy" id="2755051"/>
    <lineage>
        <taxon>Bacteria</taxon>
        <taxon>Bacillati</taxon>
        <taxon>Bacillota</taxon>
        <taxon>Clostridia</taxon>
        <taxon>Lachnospirales</taxon>
        <taxon>Lachnospiraceae</taxon>
        <taxon>Variimorphobacter</taxon>
    </lineage>
</organism>
<comment type="catalytic activity">
    <reaction evidence="1">
        <text>ATP + protein L-histidine = ADP + protein N-phospho-L-histidine.</text>
        <dbReference type="EC" id="2.7.13.3"/>
    </reaction>
</comment>